<dbReference type="EMBL" id="BJWL01000029">
    <property type="protein sequence ID" value="GFZ21118.1"/>
    <property type="molecule type" value="Genomic_DNA"/>
</dbReference>
<dbReference type="Proteomes" id="UP000585474">
    <property type="component" value="Unassembled WGS sequence"/>
</dbReference>
<accession>A0A7J0HDH9</accession>
<evidence type="ECO:0000313" key="1">
    <source>
        <dbReference type="EMBL" id="GFZ21118.1"/>
    </source>
</evidence>
<evidence type="ECO:0000313" key="2">
    <source>
        <dbReference type="Proteomes" id="UP000585474"/>
    </source>
</evidence>
<proteinExistence type="predicted"/>
<keyword evidence="2" id="KW-1185">Reference proteome</keyword>
<gene>
    <name evidence="1" type="ORF">Acr_29g0002800</name>
</gene>
<name>A0A7J0HDH9_9ERIC</name>
<comment type="caution">
    <text evidence="1">The sequence shown here is derived from an EMBL/GenBank/DDBJ whole genome shotgun (WGS) entry which is preliminary data.</text>
</comment>
<sequence length="152" mass="15986">MILNILRSPPAPIDFSRSLSGDAASAGGVFFAAESGVDAADLAVGVRVVAAGDFAGFDALWIGDVLHWIHVDALGSRIGDVLLCGWDRFKFVDARTRDSLSHESCRVAGVAEKGGSRGRLATGFGGDLEGIIFLPITFFPGVPFKNCFVSEV</sequence>
<reference evidence="1 2" key="1">
    <citation type="submission" date="2019-07" db="EMBL/GenBank/DDBJ databases">
        <title>De Novo Assembly of kiwifruit Actinidia rufa.</title>
        <authorList>
            <person name="Sugita-Konishi S."/>
            <person name="Sato K."/>
            <person name="Mori E."/>
            <person name="Abe Y."/>
            <person name="Kisaki G."/>
            <person name="Hamano K."/>
            <person name="Suezawa K."/>
            <person name="Otani M."/>
            <person name="Fukuda T."/>
            <person name="Manabe T."/>
            <person name="Gomi K."/>
            <person name="Tabuchi M."/>
            <person name="Akimitsu K."/>
            <person name="Kataoka I."/>
        </authorList>
    </citation>
    <scope>NUCLEOTIDE SEQUENCE [LARGE SCALE GENOMIC DNA]</scope>
    <source>
        <strain evidence="2">cv. Fuchu</strain>
    </source>
</reference>
<organism evidence="1 2">
    <name type="scientific">Actinidia rufa</name>
    <dbReference type="NCBI Taxonomy" id="165716"/>
    <lineage>
        <taxon>Eukaryota</taxon>
        <taxon>Viridiplantae</taxon>
        <taxon>Streptophyta</taxon>
        <taxon>Embryophyta</taxon>
        <taxon>Tracheophyta</taxon>
        <taxon>Spermatophyta</taxon>
        <taxon>Magnoliopsida</taxon>
        <taxon>eudicotyledons</taxon>
        <taxon>Gunneridae</taxon>
        <taxon>Pentapetalae</taxon>
        <taxon>asterids</taxon>
        <taxon>Ericales</taxon>
        <taxon>Actinidiaceae</taxon>
        <taxon>Actinidia</taxon>
    </lineage>
</organism>
<dbReference type="AlphaFoldDB" id="A0A7J0HDH9"/>
<protein>
    <submittedName>
        <fullName evidence="1">Uncharacterized protein</fullName>
    </submittedName>
</protein>